<feature type="chain" id="PRO_5007897829" description="SLH domain-containing protein" evidence="1">
    <location>
        <begin position="29"/>
        <end position="870"/>
    </location>
</feature>
<keyword evidence="4" id="KW-1185">Reference proteome</keyword>
<name>A0A168I6Z1_9BACL</name>
<dbReference type="PANTHER" id="PTHR43308">
    <property type="entry name" value="OUTER MEMBRANE PROTEIN ALPHA-RELATED"/>
    <property type="match status" value="1"/>
</dbReference>
<feature type="domain" description="SLH" evidence="2">
    <location>
        <begin position="709"/>
        <end position="767"/>
    </location>
</feature>
<evidence type="ECO:0000256" key="1">
    <source>
        <dbReference type="SAM" id="SignalP"/>
    </source>
</evidence>
<dbReference type="RefSeq" id="WP_068536045.1">
    <property type="nucleotide sequence ID" value="NZ_LVJH01000044.1"/>
</dbReference>
<feature type="domain" description="SLH" evidence="2">
    <location>
        <begin position="768"/>
        <end position="831"/>
    </location>
</feature>
<gene>
    <name evidence="3" type="ORF">PGLA_19375</name>
</gene>
<reference evidence="3 4" key="1">
    <citation type="submission" date="2016-03" db="EMBL/GenBank/DDBJ databases">
        <title>Draft genome sequence of Paenibacillus glacialis DSM 22343.</title>
        <authorList>
            <person name="Shin S.-K."/>
            <person name="Yi H."/>
        </authorList>
    </citation>
    <scope>NUCLEOTIDE SEQUENCE [LARGE SCALE GENOMIC DNA]</scope>
    <source>
        <strain evidence="3 4">DSM 22343</strain>
    </source>
</reference>
<dbReference type="OrthoDB" id="9807519at2"/>
<dbReference type="InterPro" id="IPR051465">
    <property type="entry name" value="Cell_Envelope_Struct_Comp"/>
</dbReference>
<feature type="signal peptide" evidence="1">
    <location>
        <begin position="1"/>
        <end position="28"/>
    </location>
</feature>
<proteinExistence type="predicted"/>
<keyword evidence="1" id="KW-0732">Signal</keyword>
<protein>
    <recommendedName>
        <fullName evidence="2">SLH domain-containing protein</fullName>
    </recommendedName>
</protein>
<dbReference type="PROSITE" id="PS51272">
    <property type="entry name" value="SLH"/>
    <property type="match status" value="2"/>
</dbReference>
<dbReference type="InterPro" id="IPR001119">
    <property type="entry name" value="SLH_dom"/>
</dbReference>
<dbReference type="Proteomes" id="UP000076967">
    <property type="component" value="Unassembled WGS sequence"/>
</dbReference>
<dbReference type="EMBL" id="LVJH01000044">
    <property type="protein sequence ID" value="OAB38932.1"/>
    <property type="molecule type" value="Genomic_DNA"/>
</dbReference>
<dbReference type="STRING" id="494026.PGLA_19375"/>
<evidence type="ECO:0000259" key="2">
    <source>
        <dbReference type="PROSITE" id="PS51272"/>
    </source>
</evidence>
<accession>A0A168I6Z1</accession>
<organism evidence="3 4">
    <name type="scientific">Paenibacillus glacialis</name>
    <dbReference type="NCBI Taxonomy" id="494026"/>
    <lineage>
        <taxon>Bacteria</taxon>
        <taxon>Bacillati</taxon>
        <taxon>Bacillota</taxon>
        <taxon>Bacilli</taxon>
        <taxon>Bacillales</taxon>
        <taxon>Paenibacillaceae</taxon>
        <taxon>Paenibacillus</taxon>
    </lineage>
</organism>
<comment type="caution">
    <text evidence="3">The sequence shown here is derived from an EMBL/GenBank/DDBJ whole genome shotgun (WGS) entry which is preliminary data.</text>
</comment>
<evidence type="ECO:0000313" key="3">
    <source>
        <dbReference type="EMBL" id="OAB38932.1"/>
    </source>
</evidence>
<dbReference type="AlphaFoldDB" id="A0A168I6Z1"/>
<dbReference type="Pfam" id="PF00395">
    <property type="entry name" value="SLH"/>
    <property type="match status" value="3"/>
</dbReference>
<sequence length="870" mass="93077">MKKRKMLAFMFIVTLLGPSVILPNDAHAALPGARHQKVNDDIFLGGNYIEMGISKSGSFGSNSAAPINFHPTNGRSNIGFSVDGDGFDNGDPMTSGDFFLPGNPFEGFVVGSRTGSETGAITSFMNAERTGNIDILSTANEDLSNGDILSAKTTGTTKDGTIKVEQTISFGVNDKYFKLGVKLTNLSSETLYDVRYMRIVDPDIDADLNNQFDTLNSVPNNPPSDAQAIVISKGPVTGNAFILMSADKRARAAINAYDPYSDAAYQADGNKLKSAEVQGDQNVGVTGALGNLAPNASATFDIFESLDPDLKKALDSLNNATPTNHPPTVTDATYSTTIGTSVTGVVYGLDTDGDALTFSLVTSPTKGSVDLAADGAFTYKPNTDALGADTFTYKANDGKVDSISGTVYLTINSVVTETPSSSGSSSNYEPVMLQQNTLNVLDSKTNRVVSSAVINTTTKSDGSKKDQVVFSEEHAKKMVQNIIAAGSSSASIVIPDVKDQVSEVLVTISKEANKMISDAKIDFGITTDNATVKIPSDSLQSLTDGWYFRLFPIKDEAKKKEINNRANNEAIVKAAIGNTKATVVGRPMTIETNVQNRNVTLVMPLRGIALSPAEMKHLAVYIEHSDGTKQLLKGTLVPYNNKGDMGFQVSVNKFSTFTLMHVPGLTTNNQHAAYMNGYENGMFKPENQMTRAEIATLLARVVSRDEKIANLTYSDVPSTHWAKDAITKVTAMGLMKGYADGTFKVDQSITRAEMASILSSLTSGEQHTSTAGFTVIAGHWAQAYIEKAQGAGIVSGYQDGSFQPEKTLTRAEAVTMMNKALGRGPQSGVEQSPFKDVANTHWALSDIEEASVDHIFEKKTDGGEQWVQKP</sequence>
<evidence type="ECO:0000313" key="4">
    <source>
        <dbReference type="Proteomes" id="UP000076967"/>
    </source>
</evidence>
<dbReference type="PANTHER" id="PTHR43308:SF1">
    <property type="entry name" value="OUTER MEMBRANE PROTEIN ALPHA"/>
    <property type="match status" value="1"/>
</dbReference>
<dbReference type="Pfam" id="PF17963">
    <property type="entry name" value="Big_9"/>
    <property type="match status" value="1"/>
</dbReference>
<dbReference type="Gene3D" id="2.60.40.2810">
    <property type="match status" value="1"/>
</dbReference>